<dbReference type="FunCoup" id="A0A3B5K6U5">
    <property type="interactions" value="583"/>
</dbReference>
<dbReference type="InParanoid" id="A0A3B5K6U5"/>
<evidence type="ECO:0000313" key="3">
    <source>
        <dbReference type="Proteomes" id="UP000005226"/>
    </source>
</evidence>
<dbReference type="STRING" id="31033.ENSTRUP00000049089"/>
<gene>
    <name evidence="2" type="primary">erich1</name>
</gene>
<dbReference type="OMA" id="YWITEIL"/>
<dbReference type="KEGG" id="tru:105418085"/>
<dbReference type="AlphaFoldDB" id="A0A3B5K6U5"/>
<dbReference type="PANTHER" id="PTHR22444:SF1">
    <property type="entry name" value="GLUTAMATE-RICH PROTEIN 1"/>
    <property type="match status" value="1"/>
</dbReference>
<dbReference type="PANTHER" id="PTHR22444">
    <property type="entry name" value="GLUTAMATE-RICH PROTEIN 1"/>
    <property type="match status" value="1"/>
</dbReference>
<keyword evidence="3" id="KW-1185">Reference proteome</keyword>
<sequence length="322" mass="35449">MARRKEVFQSKVLQRLFPAAPKYESSKLQVENPSNPPCRKRKASRPSATTAAAGKTLIGDAPGRRVYTVLLPPPDYKADSERSPTRFQLDGTSDKDTAESRGDTDGDSEREEEKGQKRRKRRKKKPSLRPDCEKDGAAEPSVAPGQGNEGGEGVSKNKRRKLKKKRRKEKLLSMGLVPQAAAVEFTYRKDDEGNDESGRRVAEVSDFLRSTMKLYVSDTSPPVHELRLLSGTVEDLLSSLASGDKPTSVLKQLSTLQSLVQRRETDKLAEALEELRDTSALSEGETAAVGALLQYWITDILPAHGGEEAELPQVPPGGRQSR</sequence>
<reference evidence="2 3" key="1">
    <citation type="journal article" date="2011" name="Genome Biol. Evol.">
        <title>Integration of the genetic map and genome assembly of fugu facilitates insights into distinct features of genome evolution in teleosts and mammals.</title>
        <authorList>
            <person name="Kai W."/>
            <person name="Kikuchi K."/>
            <person name="Tohari S."/>
            <person name="Chew A.K."/>
            <person name="Tay A."/>
            <person name="Fujiwara A."/>
            <person name="Hosoya S."/>
            <person name="Suetake H."/>
            <person name="Naruse K."/>
            <person name="Brenner S."/>
            <person name="Suzuki Y."/>
            <person name="Venkatesh B."/>
        </authorList>
    </citation>
    <scope>NUCLEOTIDE SEQUENCE [LARGE SCALE GENOMIC DNA]</scope>
</reference>
<dbReference type="Ensembl" id="ENSTRUT00000054759.2">
    <property type="protein sequence ID" value="ENSTRUP00000049089.2"/>
    <property type="gene ID" value="ENSTRUG00000024956.2"/>
</dbReference>
<dbReference type="GeneID" id="105418085"/>
<organism evidence="2 3">
    <name type="scientific">Takifugu rubripes</name>
    <name type="common">Japanese pufferfish</name>
    <name type="synonym">Fugu rubripes</name>
    <dbReference type="NCBI Taxonomy" id="31033"/>
    <lineage>
        <taxon>Eukaryota</taxon>
        <taxon>Metazoa</taxon>
        <taxon>Chordata</taxon>
        <taxon>Craniata</taxon>
        <taxon>Vertebrata</taxon>
        <taxon>Euteleostomi</taxon>
        <taxon>Actinopterygii</taxon>
        <taxon>Neopterygii</taxon>
        <taxon>Teleostei</taxon>
        <taxon>Neoteleostei</taxon>
        <taxon>Acanthomorphata</taxon>
        <taxon>Eupercaria</taxon>
        <taxon>Tetraodontiformes</taxon>
        <taxon>Tetradontoidea</taxon>
        <taxon>Tetraodontidae</taxon>
        <taxon>Takifugu</taxon>
    </lineage>
</organism>
<dbReference type="RefSeq" id="XP_011614411.2">
    <property type="nucleotide sequence ID" value="XM_011616109.2"/>
</dbReference>
<proteinExistence type="predicted"/>
<dbReference type="Proteomes" id="UP000005226">
    <property type="component" value="Chromosome 2"/>
</dbReference>
<evidence type="ECO:0000313" key="2">
    <source>
        <dbReference type="Ensembl" id="ENSTRUP00000049089.2"/>
    </source>
</evidence>
<name>A0A3B5K6U5_TAKRU</name>
<reference evidence="2" key="3">
    <citation type="submission" date="2025-09" db="UniProtKB">
        <authorList>
            <consortium name="Ensembl"/>
        </authorList>
    </citation>
    <scope>IDENTIFICATION</scope>
</reference>
<dbReference type="CTD" id="157697"/>
<reference evidence="2" key="2">
    <citation type="submission" date="2025-08" db="UniProtKB">
        <authorList>
            <consortium name="Ensembl"/>
        </authorList>
    </citation>
    <scope>IDENTIFICATION</scope>
</reference>
<accession>A0A3B5K6U5</accession>
<feature type="region of interest" description="Disordered" evidence="1">
    <location>
        <begin position="21"/>
        <end position="171"/>
    </location>
</feature>
<feature type="compositionally biased region" description="Basic and acidic residues" evidence="1">
    <location>
        <begin position="128"/>
        <end position="137"/>
    </location>
</feature>
<evidence type="ECO:0000256" key="1">
    <source>
        <dbReference type="SAM" id="MobiDB-lite"/>
    </source>
</evidence>
<dbReference type="InterPro" id="IPR026719">
    <property type="entry name" value="ERICH1"/>
</dbReference>
<protein>
    <submittedName>
        <fullName evidence="2">Glutamate rich 1</fullName>
    </submittedName>
</protein>
<dbReference type="OrthoDB" id="6151351at2759"/>
<feature type="compositionally biased region" description="Basic residues" evidence="1">
    <location>
        <begin position="116"/>
        <end position="127"/>
    </location>
</feature>
<dbReference type="GeneTree" id="ENSGT00390000005606"/>
<feature type="compositionally biased region" description="Basic and acidic residues" evidence="1">
    <location>
        <begin position="92"/>
        <end position="104"/>
    </location>
</feature>
<feature type="compositionally biased region" description="Basic residues" evidence="1">
    <location>
        <begin position="156"/>
        <end position="169"/>
    </location>
</feature>